<dbReference type="SUPFAM" id="SSF53474">
    <property type="entry name" value="alpha/beta-Hydrolases"/>
    <property type="match status" value="1"/>
</dbReference>
<protein>
    <submittedName>
        <fullName evidence="2">Alpha/beta hydrolase</fullName>
    </submittedName>
</protein>
<proteinExistence type="predicted"/>
<feature type="chain" id="PRO_5027019625" evidence="1">
    <location>
        <begin position="29"/>
        <end position="295"/>
    </location>
</feature>
<feature type="signal peptide" evidence="1">
    <location>
        <begin position="1"/>
        <end position="28"/>
    </location>
</feature>
<gene>
    <name evidence="2" type="ORF">G6N76_10490</name>
</gene>
<comment type="caution">
    <text evidence="2">The sequence shown here is derived from an EMBL/GenBank/DDBJ whole genome shotgun (WGS) entry which is preliminary data.</text>
</comment>
<evidence type="ECO:0000313" key="3">
    <source>
        <dbReference type="Proteomes" id="UP000477849"/>
    </source>
</evidence>
<sequence>MQMSTVHFRGVTFVALLLAVFLCDQARAEALAPFKDDLFSSPTIIESRDGGDFELVDYQEMRDINGRDQIPERRVKSRYVDLGIKRQQVNETLALTTGPLDVTRVGVAENAAFTVIFIHGRGGDRRLGANDYSFGGNFNRLKNLAVRNGGTYYAPTVASFDTAGVAAVSALIGDISARSPGKPVVLACASMGSFICWGVTRDAAVVEKLGGMAILGGATDPDFARSAAYKRKLPIAFTHGSRDSVYAATDQIALYDRLHKVGYPTRFTLFETGSHGTPVRMSDWRQILNWLLKTR</sequence>
<organism evidence="2 3">
    <name type="scientific">Rhizobium daejeonense</name>
    <dbReference type="NCBI Taxonomy" id="240521"/>
    <lineage>
        <taxon>Bacteria</taxon>
        <taxon>Pseudomonadati</taxon>
        <taxon>Pseudomonadota</taxon>
        <taxon>Alphaproteobacteria</taxon>
        <taxon>Hyphomicrobiales</taxon>
        <taxon>Rhizobiaceae</taxon>
        <taxon>Rhizobium/Agrobacterium group</taxon>
        <taxon>Rhizobium</taxon>
    </lineage>
</organism>
<dbReference type="AlphaFoldDB" id="A0A6M1RZF3"/>
<keyword evidence="3" id="KW-1185">Reference proteome</keyword>
<evidence type="ECO:0000313" key="2">
    <source>
        <dbReference type="EMBL" id="NGO64103.1"/>
    </source>
</evidence>
<dbReference type="InterPro" id="IPR029058">
    <property type="entry name" value="AB_hydrolase_fold"/>
</dbReference>
<dbReference type="RefSeq" id="WP_163905432.1">
    <property type="nucleotide sequence ID" value="NZ_CP048427.1"/>
</dbReference>
<dbReference type="Proteomes" id="UP000477849">
    <property type="component" value="Unassembled WGS sequence"/>
</dbReference>
<keyword evidence="1" id="KW-0732">Signal</keyword>
<dbReference type="GO" id="GO:0016787">
    <property type="term" value="F:hydrolase activity"/>
    <property type="evidence" value="ECO:0007669"/>
    <property type="project" value="UniProtKB-KW"/>
</dbReference>
<dbReference type="EMBL" id="JAAKZH010000003">
    <property type="protein sequence ID" value="NGO64103.1"/>
    <property type="molecule type" value="Genomic_DNA"/>
</dbReference>
<evidence type="ECO:0000256" key="1">
    <source>
        <dbReference type="SAM" id="SignalP"/>
    </source>
</evidence>
<keyword evidence="2" id="KW-0378">Hydrolase</keyword>
<reference evidence="2 3" key="1">
    <citation type="submission" date="2020-02" db="EMBL/GenBank/DDBJ databases">
        <title>Genome sequence of the type strain CCBAU10050 of Rhizobium daejeonense.</title>
        <authorList>
            <person name="Gao J."/>
            <person name="Sun J."/>
        </authorList>
    </citation>
    <scope>NUCLEOTIDE SEQUENCE [LARGE SCALE GENOMIC DNA]</scope>
    <source>
        <strain evidence="2 3">CCBAU10050</strain>
    </source>
</reference>
<accession>A0A6M1RZF3</accession>
<name>A0A6M1RZF3_9HYPH</name>
<dbReference type="Gene3D" id="3.40.50.1820">
    <property type="entry name" value="alpha/beta hydrolase"/>
    <property type="match status" value="1"/>
</dbReference>